<feature type="transmembrane region" description="Helical" evidence="11">
    <location>
        <begin position="343"/>
        <end position="362"/>
    </location>
</feature>
<evidence type="ECO:0000259" key="12">
    <source>
        <dbReference type="Pfam" id="PF00999"/>
    </source>
</evidence>
<feature type="transmembrane region" description="Helical" evidence="11">
    <location>
        <begin position="374"/>
        <end position="398"/>
    </location>
</feature>
<dbReference type="Gene3D" id="6.10.140.1330">
    <property type="match status" value="1"/>
</dbReference>
<dbReference type="AlphaFoldDB" id="A0A328XSB1"/>
<gene>
    <name evidence="13" type="ORF">BCL93_105170</name>
</gene>
<dbReference type="OrthoDB" id="9809206at2"/>
<dbReference type="GO" id="GO:0015385">
    <property type="term" value="F:sodium:proton antiporter activity"/>
    <property type="evidence" value="ECO:0007669"/>
    <property type="project" value="InterPro"/>
</dbReference>
<feature type="transmembrane region" description="Helical" evidence="11">
    <location>
        <begin position="57"/>
        <end position="75"/>
    </location>
</feature>
<feature type="transmembrane region" description="Helical" evidence="11">
    <location>
        <begin position="268"/>
        <end position="288"/>
    </location>
</feature>
<name>A0A328XSB1_9GAMM</name>
<evidence type="ECO:0000313" key="13">
    <source>
        <dbReference type="EMBL" id="RAR61569.1"/>
    </source>
</evidence>
<feature type="transmembrane region" description="Helical" evidence="11">
    <location>
        <begin position="87"/>
        <end position="109"/>
    </location>
</feature>
<comment type="subcellular location">
    <subcellularLocation>
        <location evidence="1">Cell membrane</location>
        <topology evidence="1">Multi-pass membrane protein</topology>
    </subcellularLocation>
</comment>
<keyword evidence="8" id="KW-0406">Ion transport</keyword>
<keyword evidence="3" id="KW-0050">Antiport</keyword>
<dbReference type="GO" id="GO:0005886">
    <property type="term" value="C:plasma membrane"/>
    <property type="evidence" value="ECO:0007669"/>
    <property type="project" value="UniProtKB-SubCell"/>
</dbReference>
<dbReference type="EMBL" id="QLSX01000005">
    <property type="protein sequence ID" value="RAR61569.1"/>
    <property type="molecule type" value="Genomic_DNA"/>
</dbReference>
<evidence type="ECO:0000256" key="7">
    <source>
        <dbReference type="ARBA" id="ARBA00023053"/>
    </source>
</evidence>
<dbReference type="GO" id="GO:0098719">
    <property type="term" value="P:sodium ion import across plasma membrane"/>
    <property type="evidence" value="ECO:0007669"/>
    <property type="project" value="TreeGrafter"/>
</dbReference>
<comment type="caution">
    <text evidence="13">The sequence shown here is derived from an EMBL/GenBank/DDBJ whole genome shotgun (WGS) entry which is preliminary data.</text>
</comment>
<dbReference type="InterPro" id="IPR006153">
    <property type="entry name" value="Cation/H_exchanger_TM"/>
</dbReference>
<reference evidence="13 14" key="1">
    <citation type="submission" date="2018-06" db="EMBL/GenBank/DDBJ databases">
        <title>Comparative analysis of microorganisms from saline springs in Andes Mountain Range, Colombia.</title>
        <authorList>
            <person name="Rubin E."/>
        </authorList>
    </citation>
    <scope>NUCLEOTIDE SEQUENCE [LARGE SCALE GENOMIC DNA]</scope>
    <source>
        <strain evidence="13 14">USBA-857</strain>
    </source>
</reference>
<dbReference type="Proteomes" id="UP000249700">
    <property type="component" value="Unassembled WGS sequence"/>
</dbReference>
<evidence type="ECO:0000256" key="4">
    <source>
        <dbReference type="ARBA" id="ARBA00022475"/>
    </source>
</evidence>
<proteinExistence type="predicted"/>
<dbReference type="Pfam" id="PF00999">
    <property type="entry name" value="Na_H_Exchanger"/>
    <property type="match status" value="1"/>
</dbReference>
<keyword evidence="6 11" id="KW-1133">Transmembrane helix</keyword>
<evidence type="ECO:0000256" key="8">
    <source>
        <dbReference type="ARBA" id="ARBA00023065"/>
    </source>
</evidence>
<keyword evidence="2" id="KW-0813">Transport</keyword>
<evidence type="ECO:0000256" key="11">
    <source>
        <dbReference type="SAM" id="Phobius"/>
    </source>
</evidence>
<feature type="transmembrane region" description="Helical" evidence="11">
    <location>
        <begin position="237"/>
        <end position="256"/>
    </location>
</feature>
<evidence type="ECO:0000256" key="3">
    <source>
        <dbReference type="ARBA" id="ARBA00022449"/>
    </source>
</evidence>
<accession>A0A328XSB1</accession>
<evidence type="ECO:0000256" key="9">
    <source>
        <dbReference type="ARBA" id="ARBA00023136"/>
    </source>
</evidence>
<keyword evidence="5 11" id="KW-0812">Transmembrane</keyword>
<feature type="transmembrane region" description="Helical" evidence="11">
    <location>
        <begin position="300"/>
        <end position="322"/>
    </location>
</feature>
<sequence>MSNIDVAFMLLALALATALAARHTSLPAPVLFAAVGLAGGAAWHLVPSLPPVRMPPDLVLFAFLPPLLMTAAYALPLQAFRRQLLPIVLLAVGLVLVTMGVAAVVGHALVGLSWAAAFVLGAIIAPPDPVAATAVAGKTGLSQRLVVILEGEGLVNDAVAIVAYGIAVEALVSGHFAWGGVFWSLLREAPTGILIGLLIGGGAALLRRHADSVPLEVSISLVMPYLAYHLAERLGCSSVLAVVTLGFMLRWSSFLVSSPVARLAARTVWNFVRYASTALVFLLLGLLIGEIAVGWPGRDVVIAGVILSAAIVAIRIAWMLLVPRLVAALGGSQAVKSSTAEQFVLGWAGMRGVVSLALALALPLSLGGDETRHTIVFLTLIVIIATLLVQGATLMPLVRWLKAGDPEREHRDERRARLKARQAGVAAVRDASTAGIDPEARRGLISDLEAGKLGIAGASADGTCHPRTQLLLQALDAQRDVVNHLREAGRLSDELAERLDTELDVDAMSARGEGTHLTDGGKD</sequence>
<dbReference type="PANTHER" id="PTHR10110">
    <property type="entry name" value="SODIUM/HYDROGEN EXCHANGER"/>
    <property type="match status" value="1"/>
</dbReference>
<evidence type="ECO:0000313" key="14">
    <source>
        <dbReference type="Proteomes" id="UP000249700"/>
    </source>
</evidence>
<keyword evidence="10" id="KW-0739">Sodium transport</keyword>
<dbReference type="GO" id="GO:0051453">
    <property type="term" value="P:regulation of intracellular pH"/>
    <property type="evidence" value="ECO:0007669"/>
    <property type="project" value="TreeGrafter"/>
</dbReference>
<evidence type="ECO:0000256" key="6">
    <source>
        <dbReference type="ARBA" id="ARBA00022989"/>
    </source>
</evidence>
<evidence type="ECO:0000256" key="10">
    <source>
        <dbReference type="ARBA" id="ARBA00023201"/>
    </source>
</evidence>
<dbReference type="RefSeq" id="WP_112054912.1">
    <property type="nucleotide sequence ID" value="NZ_QLSX01000005.1"/>
</dbReference>
<feature type="transmembrane region" description="Helical" evidence="11">
    <location>
        <begin position="189"/>
        <end position="206"/>
    </location>
</feature>
<keyword evidence="4" id="KW-1003">Cell membrane</keyword>
<dbReference type="InterPro" id="IPR018422">
    <property type="entry name" value="Cation/H_exchanger_CPA1"/>
</dbReference>
<dbReference type="PANTHER" id="PTHR10110:SF86">
    <property type="entry name" value="SODIUM_HYDROGEN EXCHANGER 7"/>
    <property type="match status" value="1"/>
</dbReference>
<evidence type="ECO:0000256" key="2">
    <source>
        <dbReference type="ARBA" id="ARBA00022448"/>
    </source>
</evidence>
<evidence type="ECO:0000256" key="1">
    <source>
        <dbReference type="ARBA" id="ARBA00004651"/>
    </source>
</evidence>
<organism evidence="13 14">
    <name type="scientific">Onishia taeanensis</name>
    <dbReference type="NCBI Taxonomy" id="284577"/>
    <lineage>
        <taxon>Bacteria</taxon>
        <taxon>Pseudomonadati</taxon>
        <taxon>Pseudomonadota</taxon>
        <taxon>Gammaproteobacteria</taxon>
        <taxon>Oceanospirillales</taxon>
        <taxon>Halomonadaceae</taxon>
        <taxon>Onishia</taxon>
    </lineage>
</organism>
<protein>
    <submittedName>
        <fullName evidence="13">Sodium/proton antiporter (CPA1 family)</fullName>
    </submittedName>
</protein>
<keyword evidence="9 11" id="KW-0472">Membrane</keyword>
<evidence type="ECO:0000256" key="5">
    <source>
        <dbReference type="ARBA" id="ARBA00022692"/>
    </source>
</evidence>
<feature type="transmembrane region" description="Helical" evidence="11">
    <location>
        <begin position="158"/>
        <end position="183"/>
    </location>
</feature>
<dbReference type="GO" id="GO:0015386">
    <property type="term" value="F:potassium:proton antiporter activity"/>
    <property type="evidence" value="ECO:0007669"/>
    <property type="project" value="TreeGrafter"/>
</dbReference>
<feature type="domain" description="Cation/H+ exchanger transmembrane" evidence="12">
    <location>
        <begin position="11"/>
        <end position="400"/>
    </location>
</feature>
<keyword evidence="7" id="KW-0915">Sodium</keyword>